<name>A0ABR1MMZ0_9PEZI</name>
<gene>
    <name evidence="2" type="ORF">IWX46DRAFT_638523</name>
</gene>
<dbReference type="SUPFAM" id="SSF54695">
    <property type="entry name" value="POZ domain"/>
    <property type="match status" value="1"/>
</dbReference>
<dbReference type="InterPro" id="IPR011333">
    <property type="entry name" value="SKP1/BTB/POZ_sf"/>
</dbReference>
<comment type="caution">
    <text evidence="2">The sequence shown here is derived from an EMBL/GenBank/DDBJ whole genome shotgun (WGS) entry which is preliminary data.</text>
</comment>
<dbReference type="InterPro" id="IPR000210">
    <property type="entry name" value="BTB/POZ_dom"/>
</dbReference>
<reference evidence="2 3" key="1">
    <citation type="submission" date="2024-04" db="EMBL/GenBank/DDBJ databases">
        <title>Phyllosticta paracitricarpa is synonymous to the EU quarantine fungus P. citricarpa based on phylogenomic analyses.</title>
        <authorList>
            <consortium name="Lawrence Berkeley National Laboratory"/>
            <person name="Van Ingen-Buijs V.A."/>
            <person name="Van Westerhoven A.C."/>
            <person name="Haridas S."/>
            <person name="Skiadas P."/>
            <person name="Martin F."/>
            <person name="Groenewald J.Z."/>
            <person name="Crous P.W."/>
            <person name="Seidl M.F."/>
        </authorList>
    </citation>
    <scope>NUCLEOTIDE SEQUENCE [LARGE SCALE GENOMIC DNA]</scope>
    <source>
        <strain evidence="2 3">CBS 122670</strain>
    </source>
</reference>
<dbReference type="Gene3D" id="3.30.710.10">
    <property type="entry name" value="Potassium Channel Kv1.1, Chain A"/>
    <property type="match status" value="1"/>
</dbReference>
<dbReference type="EMBL" id="JBBPDW010000006">
    <property type="protein sequence ID" value="KAK7551472.1"/>
    <property type="molecule type" value="Genomic_DNA"/>
</dbReference>
<dbReference type="Proteomes" id="UP001365128">
    <property type="component" value="Unassembled WGS sequence"/>
</dbReference>
<feature type="domain" description="BTB" evidence="1">
    <location>
        <begin position="30"/>
        <end position="99"/>
    </location>
</feature>
<evidence type="ECO:0000313" key="2">
    <source>
        <dbReference type="EMBL" id="KAK7551472.1"/>
    </source>
</evidence>
<sequence>MDIVPTGDLPHTAMDHMLDSPFLYMNDDFADVELASGDHSYGKVHKVVLYNRSSSFREILDRDLHAQRLKVPMVWFRFTTSVVEQFLEAIYTGKLLSSQKEKSETRDVMDHKLFSRNDLDNQRFPAAYDTLIDSIYGLQLSLFSSLTLETDKYGIRDFFKKNHLRGATRYLGR</sequence>
<proteinExistence type="predicted"/>
<dbReference type="CDD" id="cd18186">
    <property type="entry name" value="BTB_POZ_ZBTB_KLHL-like"/>
    <property type="match status" value="1"/>
</dbReference>
<protein>
    <recommendedName>
        <fullName evidence="1">BTB domain-containing protein</fullName>
    </recommendedName>
</protein>
<evidence type="ECO:0000259" key="1">
    <source>
        <dbReference type="PROSITE" id="PS50097"/>
    </source>
</evidence>
<keyword evidence="3" id="KW-1185">Reference proteome</keyword>
<organism evidence="2 3">
    <name type="scientific">Phyllosticta citricarpa</name>
    <dbReference type="NCBI Taxonomy" id="55181"/>
    <lineage>
        <taxon>Eukaryota</taxon>
        <taxon>Fungi</taxon>
        <taxon>Dikarya</taxon>
        <taxon>Ascomycota</taxon>
        <taxon>Pezizomycotina</taxon>
        <taxon>Dothideomycetes</taxon>
        <taxon>Dothideomycetes incertae sedis</taxon>
        <taxon>Botryosphaeriales</taxon>
        <taxon>Phyllostictaceae</taxon>
        <taxon>Phyllosticta</taxon>
    </lineage>
</organism>
<dbReference type="PROSITE" id="PS50097">
    <property type="entry name" value="BTB"/>
    <property type="match status" value="1"/>
</dbReference>
<evidence type="ECO:0000313" key="3">
    <source>
        <dbReference type="Proteomes" id="UP001365128"/>
    </source>
</evidence>
<accession>A0ABR1MMZ0</accession>
<dbReference type="Pfam" id="PF00651">
    <property type="entry name" value="BTB"/>
    <property type="match status" value="1"/>
</dbReference>